<dbReference type="AlphaFoldDB" id="A0A928ZZU8"/>
<organism evidence="2 3">
    <name type="scientific">Leptolyngbya cf. ectocarpi LEGE 11479</name>
    <dbReference type="NCBI Taxonomy" id="1828722"/>
    <lineage>
        <taxon>Bacteria</taxon>
        <taxon>Bacillati</taxon>
        <taxon>Cyanobacteriota</taxon>
        <taxon>Cyanophyceae</taxon>
        <taxon>Leptolyngbyales</taxon>
        <taxon>Leptolyngbyaceae</taxon>
        <taxon>Leptolyngbya group</taxon>
        <taxon>Leptolyngbya</taxon>
    </lineage>
</organism>
<evidence type="ECO:0000313" key="3">
    <source>
        <dbReference type="Proteomes" id="UP000615026"/>
    </source>
</evidence>
<keyword evidence="1" id="KW-0812">Transmembrane</keyword>
<keyword evidence="1" id="KW-0472">Membrane</keyword>
<reference evidence="2" key="1">
    <citation type="submission" date="2020-10" db="EMBL/GenBank/DDBJ databases">
        <authorList>
            <person name="Castelo-Branco R."/>
            <person name="Eusebio N."/>
            <person name="Adriana R."/>
            <person name="Vieira A."/>
            <person name="Brugerolle De Fraissinette N."/>
            <person name="Rezende De Castro R."/>
            <person name="Schneider M.P."/>
            <person name="Vasconcelos V."/>
            <person name="Leao P.N."/>
        </authorList>
    </citation>
    <scope>NUCLEOTIDE SEQUENCE</scope>
    <source>
        <strain evidence="2">LEGE 11479</strain>
    </source>
</reference>
<proteinExistence type="predicted"/>
<name>A0A928ZZU8_LEPEC</name>
<comment type="caution">
    <text evidence="2">The sequence shown here is derived from an EMBL/GenBank/DDBJ whole genome shotgun (WGS) entry which is preliminary data.</text>
</comment>
<keyword evidence="3" id="KW-1185">Reference proteome</keyword>
<dbReference type="EMBL" id="JADEXP010000463">
    <property type="protein sequence ID" value="MBE9070564.1"/>
    <property type="molecule type" value="Genomic_DNA"/>
</dbReference>
<gene>
    <name evidence="2" type="ORF">IQ260_28380</name>
</gene>
<accession>A0A928ZZU8</accession>
<evidence type="ECO:0000313" key="2">
    <source>
        <dbReference type="EMBL" id="MBE9070564.1"/>
    </source>
</evidence>
<feature type="transmembrane region" description="Helical" evidence="1">
    <location>
        <begin position="45"/>
        <end position="63"/>
    </location>
</feature>
<keyword evidence="1" id="KW-1133">Transmembrane helix</keyword>
<sequence>MNSNKSILGKVIKAVYEYIVHVSKNLIQYLFFWNRKYKRWLSSKSSLPVLILICLLLGVAVTFKFGNLDSSTITTNKELIDTISTIFSLFGFLIGGTLAYIRFFKGRVLKPKLDIEVQSSCIPSKTKNLHWIDISIANTGNVAVWEDGLWIYWIAHSLDRNSMDVLDNRADMSDRIIQSPYKNGSSLVDVGETTFEHAVIELDKEAEAYTFEVILSDLENTVWRRCITVKNKFD</sequence>
<dbReference type="RefSeq" id="WP_193996423.1">
    <property type="nucleotide sequence ID" value="NZ_JADEXP010000463.1"/>
</dbReference>
<evidence type="ECO:0000256" key="1">
    <source>
        <dbReference type="SAM" id="Phobius"/>
    </source>
</evidence>
<feature type="transmembrane region" description="Helical" evidence="1">
    <location>
        <begin position="83"/>
        <end position="103"/>
    </location>
</feature>
<dbReference type="Proteomes" id="UP000615026">
    <property type="component" value="Unassembled WGS sequence"/>
</dbReference>
<protein>
    <submittedName>
        <fullName evidence="2">Uncharacterized protein</fullName>
    </submittedName>
</protein>